<keyword evidence="7" id="KW-1185">Reference proteome</keyword>
<evidence type="ECO:0000313" key="6">
    <source>
        <dbReference type="Ensembl" id="ENSPNAP00000052680.1"/>
    </source>
</evidence>
<dbReference type="InterPro" id="IPR027417">
    <property type="entry name" value="P-loop_NTPase"/>
</dbReference>
<dbReference type="GO" id="GO:0043047">
    <property type="term" value="F:single-stranded telomeric DNA binding"/>
    <property type="evidence" value="ECO:0007669"/>
    <property type="project" value="TreeGrafter"/>
</dbReference>
<name>A0AAR2JKZ3_PYGNA</name>
<evidence type="ECO:0000256" key="4">
    <source>
        <dbReference type="ARBA" id="ARBA00023204"/>
    </source>
</evidence>
<reference evidence="6" key="3">
    <citation type="submission" date="2025-09" db="UniProtKB">
        <authorList>
            <consortium name="Ensembl"/>
        </authorList>
    </citation>
    <scope>IDENTIFICATION</scope>
</reference>
<dbReference type="GeneTree" id="ENSGT00390000018781"/>
<feature type="coiled-coil region" evidence="5">
    <location>
        <begin position="14"/>
        <end position="96"/>
    </location>
</feature>
<dbReference type="PANTHER" id="PTHR18867:SF12">
    <property type="entry name" value="DNA REPAIR PROTEIN RAD50"/>
    <property type="match status" value="1"/>
</dbReference>
<evidence type="ECO:0000313" key="7">
    <source>
        <dbReference type="Proteomes" id="UP001501920"/>
    </source>
</evidence>
<keyword evidence="2" id="KW-0378">Hydrolase</keyword>
<feature type="coiled-coil region" evidence="5">
    <location>
        <begin position="120"/>
        <end position="281"/>
    </location>
</feature>
<dbReference type="Gene3D" id="3.40.50.300">
    <property type="entry name" value="P-loop containing nucleotide triphosphate hydrolases"/>
    <property type="match status" value="1"/>
</dbReference>
<dbReference type="NCBIfam" id="TIGR00606">
    <property type="entry name" value="rad50"/>
    <property type="match status" value="1"/>
</dbReference>
<keyword evidence="1" id="KW-0227">DNA damage</keyword>
<dbReference type="GO" id="GO:0006302">
    <property type="term" value="P:double-strand break repair"/>
    <property type="evidence" value="ECO:0007669"/>
    <property type="project" value="TreeGrafter"/>
</dbReference>
<accession>A0AAR2JKZ3</accession>
<dbReference type="GO" id="GO:0016887">
    <property type="term" value="F:ATP hydrolysis activity"/>
    <property type="evidence" value="ECO:0007669"/>
    <property type="project" value="InterPro"/>
</dbReference>
<dbReference type="PANTHER" id="PTHR18867">
    <property type="entry name" value="RAD50"/>
    <property type="match status" value="1"/>
</dbReference>
<dbReference type="GO" id="GO:0070192">
    <property type="term" value="P:chromosome organization involved in meiotic cell cycle"/>
    <property type="evidence" value="ECO:0007669"/>
    <property type="project" value="TreeGrafter"/>
</dbReference>
<sequence length="581" mass="68786">FLVVVSCVCRQTLAELQEKELPELRNKLQSVNREIEKLKGDIEEQETMLSMLMSEEDTAKACLQDISLMDRYQMDLKDVERKIAQHAAKLQGVDLNRTMQHVSQEKQETQHRLDTTCSKMELKRKLIQDQQEQIQTLKSNVNEIRAEKLQISSNMQKQQQLEEQCVELTTEIQALHREIREAKEQVSPLAATLEKLQQEKQELIERRRQKQDEGQEKINAIKDRIKNLANLEREINRYIEEGKDEYKEQKEAELQETNAQLLEAEKQREKINKDMGNIRQDIDTQKVQERWLQDNLTLRKRVEELKEVSKKREVLLKEMGNMKVMELQLERKVEDMKKNRSLALGRQKGFEEEILRFRKELREDQYRQAEERFRDKMIVMRTTELANKDLDIYYKALDQTIMKFHSMKMEEINKIIRDLWRSTYRGQDIEYVEIRSDVDENASAGVRRRTYNYRVVMIKGDTALDMRGRCSAGQKVLASLIIRLALAETFCLNCGILALDEPTTNLDRENIESLAHALVEIIKSRSRQRNFQLLIITHDEDFVELLGRSNYVEHFYRIKKNQDQCSEITKCNITSLNTYLH</sequence>
<protein>
    <recommendedName>
        <fullName evidence="8">RAD50 homolog, double strand break repair protein</fullName>
    </recommendedName>
</protein>
<dbReference type="GO" id="GO:0000722">
    <property type="term" value="P:telomere maintenance via recombination"/>
    <property type="evidence" value="ECO:0007669"/>
    <property type="project" value="TreeGrafter"/>
</dbReference>
<evidence type="ECO:0008006" key="8">
    <source>
        <dbReference type="Google" id="ProtNLM"/>
    </source>
</evidence>
<dbReference type="Pfam" id="PF13558">
    <property type="entry name" value="SbcC_Walker_B"/>
    <property type="match status" value="1"/>
</dbReference>
<dbReference type="Ensembl" id="ENSPNAT00000081188.1">
    <property type="protein sequence ID" value="ENSPNAP00000052680.1"/>
    <property type="gene ID" value="ENSPNAG00000027413.2"/>
</dbReference>
<proteinExistence type="predicted"/>
<dbReference type="GO" id="GO:0007004">
    <property type="term" value="P:telomere maintenance via telomerase"/>
    <property type="evidence" value="ECO:0007669"/>
    <property type="project" value="TreeGrafter"/>
</dbReference>
<dbReference type="GO" id="GO:0000794">
    <property type="term" value="C:condensed nuclear chromosome"/>
    <property type="evidence" value="ECO:0007669"/>
    <property type="project" value="TreeGrafter"/>
</dbReference>
<evidence type="ECO:0000256" key="5">
    <source>
        <dbReference type="SAM" id="Coils"/>
    </source>
</evidence>
<reference evidence="6" key="2">
    <citation type="submission" date="2025-08" db="UniProtKB">
        <authorList>
            <consortium name="Ensembl"/>
        </authorList>
    </citation>
    <scope>IDENTIFICATION</scope>
</reference>
<dbReference type="Proteomes" id="UP001501920">
    <property type="component" value="Chromosome 16"/>
</dbReference>
<evidence type="ECO:0000256" key="3">
    <source>
        <dbReference type="ARBA" id="ARBA00023054"/>
    </source>
</evidence>
<keyword evidence="3 5" id="KW-0175">Coiled coil</keyword>
<reference evidence="6 7" key="1">
    <citation type="submission" date="2020-10" db="EMBL/GenBank/DDBJ databases">
        <title>Pygocentrus nattereri (red-bellied piranha) genome, fPygNat1, primary haplotype.</title>
        <authorList>
            <person name="Myers G."/>
            <person name="Meyer A."/>
            <person name="Karagic N."/>
            <person name="Pippel M."/>
            <person name="Winkler S."/>
            <person name="Tracey A."/>
            <person name="Wood J."/>
            <person name="Formenti G."/>
            <person name="Howe K."/>
            <person name="Fedrigo O."/>
            <person name="Jarvis E.D."/>
        </authorList>
    </citation>
    <scope>NUCLEOTIDE SEQUENCE [LARGE SCALE GENOMIC DNA]</scope>
</reference>
<organism evidence="6 7">
    <name type="scientific">Pygocentrus nattereri</name>
    <name type="common">Red-bellied piranha</name>
    <dbReference type="NCBI Taxonomy" id="42514"/>
    <lineage>
        <taxon>Eukaryota</taxon>
        <taxon>Metazoa</taxon>
        <taxon>Chordata</taxon>
        <taxon>Craniata</taxon>
        <taxon>Vertebrata</taxon>
        <taxon>Euteleostomi</taxon>
        <taxon>Actinopterygii</taxon>
        <taxon>Neopterygii</taxon>
        <taxon>Teleostei</taxon>
        <taxon>Ostariophysi</taxon>
        <taxon>Characiformes</taxon>
        <taxon>Characoidei</taxon>
        <taxon>Pygocentrus</taxon>
    </lineage>
</organism>
<keyword evidence="4" id="KW-0234">DNA repair</keyword>
<dbReference type="AlphaFoldDB" id="A0AAR2JKZ3"/>
<evidence type="ECO:0000256" key="1">
    <source>
        <dbReference type="ARBA" id="ARBA00022763"/>
    </source>
</evidence>
<dbReference type="GO" id="GO:0003691">
    <property type="term" value="F:double-stranded telomeric DNA binding"/>
    <property type="evidence" value="ECO:0007669"/>
    <property type="project" value="TreeGrafter"/>
</dbReference>
<evidence type="ECO:0000256" key="2">
    <source>
        <dbReference type="ARBA" id="ARBA00022801"/>
    </source>
</evidence>
<dbReference type="GO" id="GO:0051880">
    <property type="term" value="F:G-quadruplex DNA binding"/>
    <property type="evidence" value="ECO:0007669"/>
    <property type="project" value="TreeGrafter"/>
</dbReference>
<dbReference type="GO" id="GO:0030870">
    <property type="term" value="C:Mre11 complex"/>
    <property type="evidence" value="ECO:0007669"/>
    <property type="project" value="InterPro"/>
</dbReference>
<dbReference type="SUPFAM" id="SSF52540">
    <property type="entry name" value="P-loop containing nucleoside triphosphate hydrolases"/>
    <property type="match status" value="1"/>
</dbReference>
<dbReference type="InterPro" id="IPR004584">
    <property type="entry name" value="Rad50_eukaryotes"/>
</dbReference>
<dbReference type="FunFam" id="3.40.50.300:FF:001065">
    <property type="entry name" value="DNA repair protein RAD50 isoform X1"/>
    <property type="match status" value="1"/>
</dbReference>